<evidence type="ECO:0000256" key="2">
    <source>
        <dbReference type="ARBA" id="ARBA00023242"/>
    </source>
</evidence>
<feature type="domain" description="B30.2/SPRY" evidence="4">
    <location>
        <begin position="1"/>
        <end position="216"/>
    </location>
</feature>
<reference evidence="5 6" key="1">
    <citation type="submission" date="2024-12" db="EMBL/GenBank/DDBJ databases">
        <title>The unique morphological basis and parallel evolutionary history of personate flowers in Penstemon.</title>
        <authorList>
            <person name="Depatie T.H."/>
            <person name="Wessinger C.A."/>
        </authorList>
    </citation>
    <scope>NUCLEOTIDE SEQUENCE [LARGE SCALE GENOMIC DNA]</scope>
    <source>
        <strain evidence="5">WTNN_2</strain>
        <tissue evidence="5">Leaf</tissue>
    </source>
</reference>
<feature type="compositionally biased region" description="Basic and acidic residues" evidence="3">
    <location>
        <begin position="418"/>
        <end position="427"/>
    </location>
</feature>
<dbReference type="CDD" id="cd12884">
    <property type="entry name" value="SPRY_hnRNP"/>
    <property type="match status" value="1"/>
</dbReference>
<dbReference type="EMBL" id="JBJXBP010000001">
    <property type="protein sequence ID" value="KAL3851272.1"/>
    <property type="molecule type" value="Genomic_DNA"/>
</dbReference>
<dbReference type="InterPro" id="IPR001870">
    <property type="entry name" value="B30.2/SPRY"/>
</dbReference>
<dbReference type="Proteomes" id="UP001634393">
    <property type="component" value="Unassembled WGS sequence"/>
</dbReference>
<dbReference type="InterPro" id="IPR013320">
    <property type="entry name" value="ConA-like_dom_sf"/>
</dbReference>
<accession>A0ABD3USN2</accession>
<dbReference type="Gene3D" id="3.40.50.300">
    <property type="entry name" value="P-loop containing nucleotide triphosphate hydrolases"/>
    <property type="match status" value="1"/>
</dbReference>
<proteinExistence type="predicted"/>
<dbReference type="InterPro" id="IPR003877">
    <property type="entry name" value="SPRY_dom"/>
</dbReference>
<evidence type="ECO:0000259" key="4">
    <source>
        <dbReference type="PROSITE" id="PS50188"/>
    </source>
</evidence>
<evidence type="ECO:0000256" key="3">
    <source>
        <dbReference type="SAM" id="MobiDB-lite"/>
    </source>
</evidence>
<dbReference type="Pfam" id="PF13671">
    <property type="entry name" value="AAA_33"/>
    <property type="match status" value="1"/>
</dbReference>
<evidence type="ECO:0000313" key="5">
    <source>
        <dbReference type="EMBL" id="KAL3851272.1"/>
    </source>
</evidence>
<dbReference type="AlphaFoldDB" id="A0ABD3USN2"/>
<keyword evidence="2" id="KW-0539">Nucleus</keyword>
<dbReference type="PANTHER" id="PTHR12381:SF56">
    <property type="entry name" value="B30.2_SPRY DOMAIN-CONTAINING PROTEIN-RELATED"/>
    <property type="match status" value="1"/>
</dbReference>
<dbReference type="GO" id="GO:0005634">
    <property type="term" value="C:nucleus"/>
    <property type="evidence" value="ECO:0007669"/>
    <property type="project" value="UniProtKB-SubCell"/>
</dbReference>
<dbReference type="PROSITE" id="PS50188">
    <property type="entry name" value="B302_SPRY"/>
    <property type="match status" value="1"/>
</dbReference>
<feature type="region of interest" description="Disordered" evidence="3">
    <location>
        <begin position="561"/>
        <end position="590"/>
    </location>
</feature>
<dbReference type="Pfam" id="PF00622">
    <property type="entry name" value="SPRY"/>
    <property type="match status" value="1"/>
</dbReference>
<dbReference type="InterPro" id="IPR035778">
    <property type="entry name" value="SPRY_hnRNP_U"/>
</dbReference>
<dbReference type="InterPro" id="IPR043136">
    <property type="entry name" value="B30.2/SPRY_sf"/>
</dbReference>
<dbReference type="SUPFAM" id="SSF52540">
    <property type="entry name" value="P-loop containing nucleoside triphosphate hydrolases"/>
    <property type="match status" value="1"/>
</dbReference>
<keyword evidence="6" id="KW-1185">Reference proteome</keyword>
<comment type="subcellular location">
    <subcellularLocation>
        <location evidence="1">Nucleus</location>
    </subcellularLocation>
</comment>
<dbReference type="SUPFAM" id="SSF49899">
    <property type="entry name" value="Concanavalin A-like lectins/glucanases"/>
    <property type="match status" value="1"/>
</dbReference>
<dbReference type="Gene3D" id="2.60.120.920">
    <property type="match status" value="1"/>
</dbReference>
<feature type="region of interest" description="Disordered" evidence="3">
    <location>
        <begin position="418"/>
        <end position="448"/>
    </location>
</feature>
<evidence type="ECO:0000313" key="6">
    <source>
        <dbReference type="Proteomes" id="UP001634393"/>
    </source>
</evidence>
<dbReference type="InterPro" id="IPR027417">
    <property type="entry name" value="P-loop_NTPase"/>
</dbReference>
<name>A0ABD3USN2_9LAMI</name>
<dbReference type="PANTHER" id="PTHR12381">
    <property type="entry name" value="HETEROGENEOUS NUCLEAR RIBONUCLEOPROTEIN U FAMILY MEMBER"/>
    <property type="match status" value="1"/>
</dbReference>
<dbReference type="SMART" id="SM00449">
    <property type="entry name" value="SPRY"/>
    <property type="match status" value="1"/>
</dbReference>
<evidence type="ECO:0000256" key="1">
    <source>
        <dbReference type="ARBA" id="ARBA00004123"/>
    </source>
</evidence>
<organism evidence="5 6">
    <name type="scientific">Penstemon smallii</name>
    <dbReference type="NCBI Taxonomy" id="265156"/>
    <lineage>
        <taxon>Eukaryota</taxon>
        <taxon>Viridiplantae</taxon>
        <taxon>Streptophyta</taxon>
        <taxon>Embryophyta</taxon>
        <taxon>Tracheophyta</taxon>
        <taxon>Spermatophyta</taxon>
        <taxon>Magnoliopsida</taxon>
        <taxon>eudicotyledons</taxon>
        <taxon>Gunneridae</taxon>
        <taxon>Pentapetalae</taxon>
        <taxon>asterids</taxon>
        <taxon>lamiids</taxon>
        <taxon>Lamiales</taxon>
        <taxon>Plantaginaceae</taxon>
        <taxon>Cheloneae</taxon>
        <taxon>Penstemon</taxon>
    </lineage>
</organism>
<sequence>MASMKRELPLSGESQFKKAKVAESVANSNLRVILNPADCDIDFNVEGKGLQGSALYEEGFAYCWSGARANTGITRGKYYFGCKIVSAQPVDMKDTPLDQQHDCRFGISTVDDPVRNLGETAHSFGYGGTGKFSNSGNFVNYGAKFGVGDTIICAVDLESKPMASIGFSKNGNWLGVANHFNEGPSGVGVSALFPHVLLKNVVVQLQFTIDDGLIPLEGYKPWAAAICDGNSMLGPTFSNESDCEVIMMVGLPASGKTTWAENWVKEHPEKRYILLGTNLALEQMKVPGLLRKNNYGERFDQLMDRATKIFNVLQSRASRIPRNFIIDQTNVYKSARKRKLKPFANYIKIAAVVFPRPEELKLRAEKRFNEMGKEVPSEAVQEMLAKYTLPMSKDMPMADEYFDQVIFVELGRDESQRSLDEMKRDTSLKPCDSSENSLSSRGGASMRQFGEAPVQPSTAISFENQCVGAPYLNANSYRPLQGNSPFSYNSRHHVDFSQSFSTYDSTRINNIPSIVQPAHGGSAPYNLSDMRHHPYQSATSSPYGSYGTQVLRPPTGIFLNGMHQAAPYPQSSSPVDGQRSGVYPPPPRGY</sequence>
<protein>
    <recommendedName>
        <fullName evidence="4">B30.2/SPRY domain-containing protein</fullName>
    </recommendedName>
</protein>
<feature type="compositionally biased region" description="Polar residues" evidence="3">
    <location>
        <begin position="433"/>
        <end position="442"/>
    </location>
</feature>
<comment type="caution">
    <text evidence="5">The sequence shown here is derived from an EMBL/GenBank/DDBJ whole genome shotgun (WGS) entry which is preliminary data.</text>
</comment>
<gene>
    <name evidence="5" type="ORF">ACJIZ3_013154</name>
</gene>